<evidence type="ECO:0008006" key="4">
    <source>
        <dbReference type="Google" id="ProtNLM"/>
    </source>
</evidence>
<evidence type="ECO:0000313" key="2">
    <source>
        <dbReference type="EMBL" id="MFC6670274.1"/>
    </source>
</evidence>
<feature type="transmembrane region" description="Helical" evidence="1">
    <location>
        <begin position="6"/>
        <end position="23"/>
    </location>
</feature>
<comment type="caution">
    <text evidence="2">The sequence shown here is derived from an EMBL/GenBank/DDBJ whole genome shotgun (WGS) entry which is preliminary data.</text>
</comment>
<gene>
    <name evidence="2" type="ORF">ACFQDL_09420</name>
</gene>
<dbReference type="RefSeq" id="WP_379908776.1">
    <property type="nucleotide sequence ID" value="NZ_JBHSWE010000001.1"/>
</dbReference>
<feature type="transmembrane region" description="Helical" evidence="1">
    <location>
        <begin position="30"/>
        <end position="48"/>
    </location>
</feature>
<reference evidence="3" key="1">
    <citation type="journal article" date="2019" name="Int. J. Syst. Evol. Microbiol.">
        <title>The Global Catalogue of Microorganisms (GCM) 10K type strain sequencing project: providing services to taxonomists for standard genome sequencing and annotation.</title>
        <authorList>
            <consortium name="The Broad Institute Genomics Platform"/>
            <consortium name="The Broad Institute Genome Sequencing Center for Infectious Disease"/>
            <person name="Wu L."/>
            <person name="Ma J."/>
        </authorList>
    </citation>
    <scope>NUCLEOTIDE SEQUENCE [LARGE SCALE GENOMIC DNA]</scope>
    <source>
        <strain evidence="3">NBRC 111756</strain>
    </source>
</reference>
<keyword evidence="3" id="KW-1185">Reference proteome</keyword>
<evidence type="ECO:0000313" key="3">
    <source>
        <dbReference type="Proteomes" id="UP001596422"/>
    </source>
</evidence>
<keyword evidence="1" id="KW-1133">Transmembrane helix</keyword>
<name>A0ABW1ZYJ2_9GAMM</name>
<evidence type="ECO:0000256" key="1">
    <source>
        <dbReference type="SAM" id="Phobius"/>
    </source>
</evidence>
<accession>A0ABW1ZYJ2</accession>
<dbReference type="Proteomes" id="UP001596422">
    <property type="component" value="Unassembled WGS sequence"/>
</dbReference>
<proteinExistence type="predicted"/>
<sequence length="60" mass="6115">MGSWLAWIPILPLLGSLLLLLFGKRLGERLSGLVGVGSVLLAGLLGGWPSPASSPPTAAH</sequence>
<keyword evidence="1" id="KW-0472">Membrane</keyword>
<keyword evidence="1" id="KW-0812">Transmembrane</keyword>
<protein>
    <recommendedName>
        <fullName evidence="4">NADH-Ubiquinone oxidoreductase (complex I) chain 5 N-terminal domain-containing protein</fullName>
    </recommendedName>
</protein>
<organism evidence="2 3">
    <name type="scientific">Marinobacterium aestuariivivens</name>
    <dbReference type="NCBI Taxonomy" id="1698799"/>
    <lineage>
        <taxon>Bacteria</taxon>
        <taxon>Pseudomonadati</taxon>
        <taxon>Pseudomonadota</taxon>
        <taxon>Gammaproteobacteria</taxon>
        <taxon>Oceanospirillales</taxon>
        <taxon>Oceanospirillaceae</taxon>
        <taxon>Marinobacterium</taxon>
    </lineage>
</organism>
<dbReference type="EMBL" id="JBHSWE010000001">
    <property type="protein sequence ID" value="MFC6670274.1"/>
    <property type="molecule type" value="Genomic_DNA"/>
</dbReference>